<dbReference type="InterPro" id="IPR041577">
    <property type="entry name" value="RT_RNaseH_2"/>
</dbReference>
<dbReference type="SUPFAM" id="SSF56672">
    <property type="entry name" value="DNA/RNA polymerases"/>
    <property type="match status" value="1"/>
</dbReference>
<evidence type="ECO:0000259" key="2">
    <source>
        <dbReference type="Pfam" id="PF17919"/>
    </source>
</evidence>
<dbReference type="GO" id="GO:0006259">
    <property type="term" value="P:DNA metabolic process"/>
    <property type="evidence" value="ECO:0007669"/>
    <property type="project" value="UniProtKB-ARBA"/>
</dbReference>
<dbReference type="InterPro" id="IPR050951">
    <property type="entry name" value="Retrovirus_Pol_polyprotein"/>
</dbReference>
<dbReference type="Pfam" id="PF17919">
    <property type="entry name" value="RT_RNaseH_2"/>
    <property type="match status" value="1"/>
</dbReference>
<accession>A0A6J8BW67</accession>
<dbReference type="InterPro" id="IPR043502">
    <property type="entry name" value="DNA/RNA_pol_sf"/>
</dbReference>
<evidence type="ECO:0000256" key="1">
    <source>
        <dbReference type="ARBA" id="ARBA00023268"/>
    </source>
</evidence>
<dbReference type="Proteomes" id="UP000507470">
    <property type="component" value="Unassembled WGS sequence"/>
</dbReference>
<dbReference type="PANTHER" id="PTHR37984:SF5">
    <property type="entry name" value="PROTEIN NYNRIN-LIKE"/>
    <property type="match status" value="1"/>
</dbReference>
<protein>
    <recommendedName>
        <fullName evidence="2">Reverse transcriptase/retrotransposon-derived protein RNase H-like domain-containing protein</fullName>
    </recommendedName>
</protein>
<organism evidence="3 4">
    <name type="scientific">Mytilus coruscus</name>
    <name type="common">Sea mussel</name>
    <dbReference type="NCBI Taxonomy" id="42192"/>
    <lineage>
        <taxon>Eukaryota</taxon>
        <taxon>Metazoa</taxon>
        <taxon>Spiralia</taxon>
        <taxon>Lophotrochozoa</taxon>
        <taxon>Mollusca</taxon>
        <taxon>Bivalvia</taxon>
        <taxon>Autobranchia</taxon>
        <taxon>Pteriomorphia</taxon>
        <taxon>Mytilida</taxon>
        <taxon>Mytiloidea</taxon>
        <taxon>Mytilidae</taxon>
        <taxon>Mytilinae</taxon>
        <taxon>Mytilus</taxon>
    </lineage>
</organism>
<evidence type="ECO:0000313" key="4">
    <source>
        <dbReference type="Proteomes" id="UP000507470"/>
    </source>
</evidence>
<proteinExistence type="predicted"/>
<feature type="domain" description="Reverse transcriptase/retrotransposon-derived protein RNase H-like" evidence="2">
    <location>
        <begin position="10"/>
        <end position="67"/>
    </location>
</feature>
<dbReference type="EMBL" id="CACVKT020003973">
    <property type="protein sequence ID" value="CAC5387130.1"/>
    <property type="molecule type" value="Genomic_DNA"/>
</dbReference>
<evidence type="ECO:0000313" key="3">
    <source>
        <dbReference type="EMBL" id="CAC5387130.1"/>
    </source>
</evidence>
<dbReference type="InterPro" id="IPR036397">
    <property type="entry name" value="RNaseH_sf"/>
</dbReference>
<name>A0A6J8BW67_MYTCO</name>
<dbReference type="GO" id="GO:0003824">
    <property type="term" value="F:catalytic activity"/>
    <property type="evidence" value="ECO:0007669"/>
    <property type="project" value="UniProtKB-KW"/>
</dbReference>
<gene>
    <name evidence="3" type="ORF">MCOR_22501</name>
</gene>
<reference evidence="3 4" key="1">
    <citation type="submission" date="2020-06" db="EMBL/GenBank/DDBJ databases">
        <authorList>
            <person name="Li R."/>
            <person name="Bekaert M."/>
        </authorList>
    </citation>
    <scope>NUCLEOTIDE SEQUENCE [LARGE SCALE GENOMIC DNA]</scope>
    <source>
        <strain evidence="4">wild</strain>
    </source>
</reference>
<sequence length="190" mass="21653">MCQKGDKFIWDDSCDEGFKSLKEALIFSPILSYPMPNKPFILDTDASNKALGGVLSQEQDGAKKEAIHDCSGDECEEPKYEIKFQDEKDDVTKIVQTSVEEDEAQQVRVEPENSLKQKLWDTFVPQIVMAYRLSIHSSTGKPPNKMISGREVTLPLQAVIPTPYRETDLQDVNEYVEILQKRFQRAHEEA</sequence>
<dbReference type="PANTHER" id="PTHR37984">
    <property type="entry name" value="PROTEIN CBG26694"/>
    <property type="match status" value="1"/>
</dbReference>
<dbReference type="GO" id="GO:0003676">
    <property type="term" value="F:nucleic acid binding"/>
    <property type="evidence" value="ECO:0007669"/>
    <property type="project" value="InterPro"/>
</dbReference>
<dbReference type="AlphaFoldDB" id="A0A6J8BW67"/>
<dbReference type="Gene3D" id="3.30.420.10">
    <property type="entry name" value="Ribonuclease H-like superfamily/Ribonuclease H"/>
    <property type="match status" value="1"/>
</dbReference>
<keyword evidence="1" id="KW-0511">Multifunctional enzyme</keyword>
<keyword evidence="4" id="KW-1185">Reference proteome</keyword>
<dbReference type="OrthoDB" id="425619at2759"/>